<gene>
    <name evidence="5" type="ORF">HELGO_WM26419</name>
</gene>
<dbReference type="Gene3D" id="2.60.40.790">
    <property type="match status" value="1"/>
</dbReference>
<evidence type="ECO:0000313" key="5">
    <source>
        <dbReference type="EMBL" id="CAA6826183.1"/>
    </source>
</evidence>
<dbReference type="CDD" id="cd06464">
    <property type="entry name" value="ACD_sHsps-like"/>
    <property type="match status" value="1"/>
</dbReference>
<feature type="signal peptide" evidence="3">
    <location>
        <begin position="1"/>
        <end position="23"/>
    </location>
</feature>
<dbReference type="InterPro" id="IPR031107">
    <property type="entry name" value="Small_HSP"/>
</dbReference>
<evidence type="ECO:0000256" key="1">
    <source>
        <dbReference type="PROSITE-ProRule" id="PRU00285"/>
    </source>
</evidence>
<evidence type="ECO:0000256" key="2">
    <source>
        <dbReference type="RuleBase" id="RU003616"/>
    </source>
</evidence>
<dbReference type="PROSITE" id="PS01031">
    <property type="entry name" value="SHSP"/>
    <property type="match status" value="1"/>
</dbReference>
<reference evidence="5" key="1">
    <citation type="submission" date="2020-01" db="EMBL/GenBank/DDBJ databases">
        <authorList>
            <person name="Meier V. D."/>
            <person name="Meier V D."/>
        </authorList>
    </citation>
    <scope>NUCLEOTIDE SEQUENCE</scope>
    <source>
        <strain evidence="5">HLG_WM_MAG_03</strain>
    </source>
</reference>
<dbReference type="SUPFAM" id="SSF49764">
    <property type="entry name" value="HSP20-like chaperones"/>
    <property type="match status" value="1"/>
</dbReference>
<sequence length="170" mass="19765">MFRNLIKVTILVTLPLMTLSAESNSTQPDTLKNDPIFQHFEEMKKEMDRVFERFNNDMFKDMRPNMDFPKGFASSPSTDLVDKGDEYELKMDLAGMDEKSIKIDIEDNYLKVVAKSEKRKEQKEDDKIIHQERHVGMVQRGMILPKDADADAYKSEYKNGVLTILIPKKK</sequence>
<dbReference type="Pfam" id="PF00011">
    <property type="entry name" value="HSP20"/>
    <property type="match status" value="1"/>
</dbReference>
<evidence type="ECO:0000259" key="4">
    <source>
        <dbReference type="PROSITE" id="PS01031"/>
    </source>
</evidence>
<dbReference type="AlphaFoldDB" id="A0A6S6UBI6"/>
<accession>A0A6S6UBI6</accession>
<evidence type="ECO:0000256" key="3">
    <source>
        <dbReference type="SAM" id="SignalP"/>
    </source>
</evidence>
<keyword evidence="3" id="KW-0732">Signal</keyword>
<dbReference type="InterPro" id="IPR002068">
    <property type="entry name" value="A-crystallin/Hsp20_dom"/>
</dbReference>
<name>A0A6S6UBI6_9BACT</name>
<comment type="similarity">
    <text evidence="1 2">Belongs to the small heat shock protein (HSP20) family.</text>
</comment>
<feature type="domain" description="SHSP" evidence="4">
    <location>
        <begin position="69"/>
        <end position="170"/>
    </location>
</feature>
<feature type="chain" id="PRO_5027610429" evidence="3">
    <location>
        <begin position="24"/>
        <end position="170"/>
    </location>
</feature>
<dbReference type="InterPro" id="IPR008978">
    <property type="entry name" value="HSP20-like_chaperone"/>
</dbReference>
<protein>
    <submittedName>
        <fullName evidence="5">Heat shock protein Hsp20</fullName>
    </submittedName>
</protein>
<organism evidence="5">
    <name type="scientific">uncultured Sulfurovum sp</name>
    <dbReference type="NCBI Taxonomy" id="269237"/>
    <lineage>
        <taxon>Bacteria</taxon>
        <taxon>Pseudomonadati</taxon>
        <taxon>Campylobacterota</taxon>
        <taxon>Epsilonproteobacteria</taxon>
        <taxon>Campylobacterales</taxon>
        <taxon>Sulfurovaceae</taxon>
        <taxon>Sulfurovum</taxon>
        <taxon>environmental samples</taxon>
    </lineage>
</organism>
<proteinExistence type="inferred from homology"/>
<dbReference type="EMBL" id="CACVAR010000400">
    <property type="protein sequence ID" value="CAA6826183.1"/>
    <property type="molecule type" value="Genomic_DNA"/>
</dbReference>
<keyword evidence="5" id="KW-0346">Stress response</keyword>
<dbReference type="PANTHER" id="PTHR11527">
    <property type="entry name" value="HEAT-SHOCK PROTEIN 20 FAMILY MEMBER"/>
    <property type="match status" value="1"/>
</dbReference>